<dbReference type="Proteomes" id="UP000243374">
    <property type="component" value="Unassembled WGS sequence"/>
</dbReference>
<accession>A0A662ZDL0</accession>
<evidence type="ECO:0000256" key="4">
    <source>
        <dbReference type="RuleBase" id="RU003744"/>
    </source>
</evidence>
<dbReference type="SMART" id="SM00062">
    <property type="entry name" value="PBPb"/>
    <property type="match status" value="1"/>
</dbReference>
<dbReference type="SUPFAM" id="SSF53850">
    <property type="entry name" value="Periplasmic binding protein-like II"/>
    <property type="match status" value="1"/>
</dbReference>
<evidence type="ECO:0000313" key="6">
    <source>
        <dbReference type="EMBL" id="SFK60975.1"/>
    </source>
</evidence>
<dbReference type="OrthoDB" id="368476at2"/>
<dbReference type="PROSITE" id="PS01039">
    <property type="entry name" value="SBP_BACTERIAL_3"/>
    <property type="match status" value="1"/>
</dbReference>
<protein>
    <submittedName>
        <fullName evidence="6">Amino acid ABC transporter substrate-binding protein, PAAT family</fullName>
    </submittedName>
</protein>
<dbReference type="EMBL" id="FOSF01000140">
    <property type="protein sequence ID" value="SFK60975.1"/>
    <property type="molecule type" value="Genomic_DNA"/>
</dbReference>
<dbReference type="Gene3D" id="3.40.190.10">
    <property type="entry name" value="Periplasmic binding protein-like II"/>
    <property type="match status" value="2"/>
</dbReference>
<dbReference type="InterPro" id="IPR001638">
    <property type="entry name" value="Solute-binding_3/MltF_N"/>
</dbReference>
<dbReference type="PANTHER" id="PTHR35936:SF19">
    <property type="entry name" value="AMINO-ACID-BINDING PROTEIN YXEM-RELATED"/>
    <property type="match status" value="1"/>
</dbReference>
<dbReference type="AlphaFoldDB" id="A0A662ZDL0"/>
<comment type="similarity">
    <text evidence="2 4">Belongs to the bacterial solute-binding protein 3 family.</text>
</comment>
<name>A0A662ZDL0_9GAMM</name>
<evidence type="ECO:0000256" key="3">
    <source>
        <dbReference type="ARBA" id="ARBA00022729"/>
    </source>
</evidence>
<reference evidence="6 7" key="1">
    <citation type="submission" date="2016-10" db="EMBL/GenBank/DDBJ databases">
        <authorList>
            <person name="Varghese N."/>
            <person name="Submissions S."/>
        </authorList>
    </citation>
    <scope>NUCLEOTIDE SEQUENCE [LARGE SCALE GENOMIC DNA]</scope>
    <source>
        <strain evidence="6 7">22B</strain>
    </source>
</reference>
<feature type="domain" description="Solute-binding protein family 3/N-terminal" evidence="5">
    <location>
        <begin position="31"/>
        <end position="259"/>
    </location>
</feature>
<dbReference type="RefSeq" id="WP_074841998.1">
    <property type="nucleotide sequence ID" value="NZ_CP047056.1"/>
</dbReference>
<sequence length="263" mass="30344">MLKRTLVLCFTMILILIMISAVSVIIARQKVIRVGVDGFSAPFSITNSFGDLSGYDVDIIKAIAKKLDYKIEFKIIAFTGLENNLNNRLVDVVLAPMDSNTPENQSRNIIYSKPYFFNYLTMMKIKGKEIKLNAEGDFEKNSMLCIPNKPFILNFVRTHYINTILKIYNGSNLAIDALYENECDVIIDTKSSNEYYRTKHNLNKLEIKPIYSDDAYNHTYKIAMSIHRPDLFEQINKGLEHLIQTGEINKIHQKWFSSDYCKQ</sequence>
<keyword evidence="3" id="KW-0732">Signal</keyword>
<proteinExistence type="inferred from homology"/>
<evidence type="ECO:0000313" key="7">
    <source>
        <dbReference type="Proteomes" id="UP000243374"/>
    </source>
</evidence>
<evidence type="ECO:0000256" key="2">
    <source>
        <dbReference type="ARBA" id="ARBA00010333"/>
    </source>
</evidence>
<evidence type="ECO:0000256" key="1">
    <source>
        <dbReference type="ARBA" id="ARBA00004196"/>
    </source>
</evidence>
<dbReference type="InterPro" id="IPR018313">
    <property type="entry name" value="SBP_3_CS"/>
</dbReference>
<dbReference type="GO" id="GO:0030313">
    <property type="term" value="C:cell envelope"/>
    <property type="evidence" value="ECO:0007669"/>
    <property type="project" value="UniProtKB-SubCell"/>
</dbReference>
<dbReference type="PANTHER" id="PTHR35936">
    <property type="entry name" value="MEMBRANE-BOUND LYTIC MUREIN TRANSGLYCOSYLASE F"/>
    <property type="match status" value="1"/>
</dbReference>
<keyword evidence="7" id="KW-1185">Reference proteome</keyword>
<organism evidence="6 7">
    <name type="scientific">Succinivibrio dextrinosolvens</name>
    <dbReference type="NCBI Taxonomy" id="83771"/>
    <lineage>
        <taxon>Bacteria</taxon>
        <taxon>Pseudomonadati</taxon>
        <taxon>Pseudomonadota</taxon>
        <taxon>Gammaproteobacteria</taxon>
        <taxon>Aeromonadales</taxon>
        <taxon>Succinivibrionaceae</taxon>
        <taxon>Succinivibrio</taxon>
    </lineage>
</organism>
<comment type="subcellular location">
    <subcellularLocation>
        <location evidence="1">Cell envelope</location>
    </subcellularLocation>
</comment>
<dbReference type="Pfam" id="PF00497">
    <property type="entry name" value="SBP_bac_3"/>
    <property type="match status" value="1"/>
</dbReference>
<evidence type="ECO:0000259" key="5">
    <source>
        <dbReference type="SMART" id="SM00062"/>
    </source>
</evidence>
<gene>
    <name evidence="6" type="ORF">SAMN04487865_11402</name>
</gene>
<dbReference type="CDD" id="cd13530">
    <property type="entry name" value="PBP2_peptides_like"/>
    <property type="match status" value="1"/>
</dbReference>